<dbReference type="GO" id="GO:0009306">
    <property type="term" value="P:protein secretion"/>
    <property type="evidence" value="ECO:0007669"/>
    <property type="project" value="InterPro"/>
</dbReference>
<dbReference type="InterPro" id="IPR049031">
    <property type="entry name" value="T2SSK_SAM-like_1st"/>
</dbReference>
<evidence type="ECO:0000256" key="5">
    <source>
        <dbReference type="ARBA" id="ARBA00022519"/>
    </source>
</evidence>
<dbReference type="GO" id="GO:0005886">
    <property type="term" value="C:plasma membrane"/>
    <property type="evidence" value="ECO:0007669"/>
    <property type="project" value="UniProtKB-SubCell"/>
</dbReference>
<evidence type="ECO:0000256" key="3">
    <source>
        <dbReference type="ARBA" id="ARBA00022448"/>
    </source>
</evidence>
<dbReference type="PANTHER" id="PTHR38831">
    <property type="entry name" value="TYPE II SECRETION SYSTEM PROTEIN K"/>
    <property type="match status" value="1"/>
</dbReference>
<feature type="transmembrane region" description="Helical" evidence="10">
    <location>
        <begin position="12"/>
        <end position="36"/>
    </location>
</feature>
<keyword evidence="7" id="KW-0653">Protein transport</keyword>
<dbReference type="Proteomes" id="UP000076023">
    <property type="component" value="Unassembled WGS sequence"/>
</dbReference>
<evidence type="ECO:0000313" key="13">
    <source>
        <dbReference type="Proteomes" id="UP000076023"/>
    </source>
</evidence>
<organism evidence="12 13">
    <name type="scientific">Terrimicrobium sacchariphilum</name>
    <dbReference type="NCBI Taxonomy" id="690879"/>
    <lineage>
        <taxon>Bacteria</taxon>
        <taxon>Pseudomonadati</taxon>
        <taxon>Verrucomicrobiota</taxon>
        <taxon>Terrimicrobiia</taxon>
        <taxon>Terrimicrobiales</taxon>
        <taxon>Terrimicrobiaceae</taxon>
        <taxon>Terrimicrobium</taxon>
    </lineage>
</organism>
<keyword evidence="4" id="KW-1003">Cell membrane</keyword>
<evidence type="ECO:0000313" key="12">
    <source>
        <dbReference type="EMBL" id="GAT34251.1"/>
    </source>
</evidence>
<reference evidence="13" key="1">
    <citation type="journal article" date="2017" name="Genome Announc.">
        <title>Draft Genome Sequence of Terrimicrobium sacchariphilum NM-5T, a Facultative Anaerobic Soil Bacterium of the Class Spartobacteria.</title>
        <authorList>
            <person name="Qiu Y.L."/>
            <person name="Tourlousse D.M."/>
            <person name="Matsuura N."/>
            <person name="Ohashi A."/>
            <person name="Sekiguchi Y."/>
        </authorList>
    </citation>
    <scope>NUCLEOTIDE SEQUENCE [LARGE SCALE GENOMIC DNA]</scope>
    <source>
        <strain evidence="13">NM-5</strain>
    </source>
</reference>
<dbReference type="InterPro" id="IPR038072">
    <property type="entry name" value="GspK_central_sf"/>
</dbReference>
<proteinExistence type="inferred from homology"/>
<dbReference type="STRING" id="690879.TSACC_22676"/>
<keyword evidence="6 10" id="KW-0812">Transmembrane</keyword>
<evidence type="ECO:0000256" key="8">
    <source>
        <dbReference type="ARBA" id="ARBA00022989"/>
    </source>
</evidence>
<keyword evidence="13" id="KW-1185">Reference proteome</keyword>
<feature type="domain" description="T2SS protein K first SAM-like" evidence="11">
    <location>
        <begin position="94"/>
        <end position="179"/>
    </location>
</feature>
<dbReference type="RefSeq" id="WP_075079898.1">
    <property type="nucleotide sequence ID" value="NZ_BDCO01000002.1"/>
</dbReference>
<comment type="similarity">
    <text evidence="2">Belongs to the GSP K family.</text>
</comment>
<name>A0A146G9Z1_TERSA</name>
<comment type="subcellular location">
    <subcellularLocation>
        <location evidence="1">Cell inner membrane</location>
    </subcellularLocation>
</comment>
<dbReference type="EMBL" id="BDCO01000002">
    <property type="protein sequence ID" value="GAT34251.1"/>
    <property type="molecule type" value="Genomic_DNA"/>
</dbReference>
<dbReference type="Pfam" id="PF21687">
    <property type="entry name" value="T2SSK_1st"/>
    <property type="match status" value="1"/>
</dbReference>
<evidence type="ECO:0000256" key="4">
    <source>
        <dbReference type="ARBA" id="ARBA00022475"/>
    </source>
</evidence>
<accession>A0A146G9Z1</accession>
<evidence type="ECO:0000256" key="1">
    <source>
        <dbReference type="ARBA" id="ARBA00004533"/>
    </source>
</evidence>
<dbReference type="SUPFAM" id="SSF158544">
    <property type="entry name" value="GspK insert domain-like"/>
    <property type="match status" value="1"/>
</dbReference>
<keyword evidence="5" id="KW-0997">Cell inner membrane</keyword>
<dbReference type="AlphaFoldDB" id="A0A146G9Z1"/>
<sequence length="304" mass="33833">MTAHLDLRLSRGAALLITLWCVAIVAIVVVTLARVVDADVDTEKVRAKRFEAREFALSGMAHGMNPKLERDSEFFNQTLPSGGEWHVRIVGEASRININTVLADRDSHILERLFRLWGLSDEEVRIVTDSLGDWVDRDGLARLNGAEREQLLGQDQYSLPENRNFRSVNEMSRVRGMDAVARVKPDWKDFFTVYGNGKIDIQDASADVLEAAGLTATQAEAVLEIRNGGDRLPGTPDDPTIKDISWIAEAAGIDPERAATMLQNFQLTSEPTRVESVGILGGTRYRITSVLDRKQGTPFSWEEE</sequence>
<evidence type="ECO:0000256" key="9">
    <source>
        <dbReference type="ARBA" id="ARBA00023136"/>
    </source>
</evidence>
<protein>
    <submittedName>
        <fullName evidence="12">Type II secretory pathway, component PulK</fullName>
    </submittedName>
</protein>
<dbReference type="InParanoid" id="A0A146G9Z1"/>
<dbReference type="InterPro" id="IPR005628">
    <property type="entry name" value="GspK"/>
</dbReference>
<keyword evidence="9 10" id="KW-0472">Membrane</keyword>
<evidence type="ECO:0000256" key="7">
    <source>
        <dbReference type="ARBA" id="ARBA00022927"/>
    </source>
</evidence>
<comment type="caution">
    <text evidence="12">The sequence shown here is derived from an EMBL/GenBank/DDBJ whole genome shotgun (WGS) entry which is preliminary data.</text>
</comment>
<dbReference type="Gene3D" id="1.10.40.60">
    <property type="entry name" value="EpsJ-like"/>
    <property type="match status" value="1"/>
</dbReference>
<evidence type="ECO:0000256" key="6">
    <source>
        <dbReference type="ARBA" id="ARBA00022692"/>
    </source>
</evidence>
<dbReference type="PANTHER" id="PTHR38831:SF2">
    <property type="entry name" value="TYPE II SECRETION SYSTEM PROTEIN K"/>
    <property type="match status" value="1"/>
</dbReference>
<keyword evidence="3" id="KW-0813">Transport</keyword>
<gene>
    <name evidence="12" type="ORF">TSACC_22676</name>
</gene>
<evidence type="ECO:0000256" key="10">
    <source>
        <dbReference type="SAM" id="Phobius"/>
    </source>
</evidence>
<keyword evidence="8 10" id="KW-1133">Transmembrane helix</keyword>
<evidence type="ECO:0000259" key="11">
    <source>
        <dbReference type="Pfam" id="PF21687"/>
    </source>
</evidence>
<evidence type="ECO:0000256" key="2">
    <source>
        <dbReference type="ARBA" id="ARBA00007246"/>
    </source>
</evidence>